<reference evidence="14" key="1">
    <citation type="submission" date="2017-05" db="UniProtKB">
        <authorList>
            <consortium name="EnsemblMetazoa"/>
        </authorList>
    </citation>
    <scope>IDENTIFICATION</scope>
</reference>
<evidence type="ECO:0000256" key="12">
    <source>
        <dbReference type="SAM" id="SignalP"/>
    </source>
</evidence>
<comment type="subcellular location">
    <subcellularLocation>
        <location evidence="1">Membrane</location>
        <topology evidence="1">Single-pass membrane protein</topology>
    </subcellularLocation>
</comment>
<proteinExistence type="predicted"/>
<feature type="domain" description="SRCR" evidence="13">
    <location>
        <begin position="25"/>
        <end position="141"/>
    </location>
</feature>
<dbReference type="EnsemblMetazoa" id="Aqu2.1.38648_001">
    <property type="protein sequence ID" value="Aqu2.1.38648_001"/>
    <property type="gene ID" value="Aqu2.1.38648"/>
</dbReference>
<dbReference type="PANTHER" id="PTHR19331:SF487">
    <property type="entry name" value="SOLUBLE SCAVENGER RECEPTOR CYSTEINE-RICH DOMAIN-CONTAINING PROTEIN SSC5D"/>
    <property type="match status" value="1"/>
</dbReference>
<keyword evidence="7 9" id="KW-1015">Disulfide bond</keyword>
<feature type="region of interest" description="Disordered" evidence="10">
    <location>
        <begin position="899"/>
        <end position="925"/>
    </location>
</feature>
<keyword evidence="5 11" id="KW-1133">Transmembrane helix</keyword>
<keyword evidence="8" id="KW-0325">Glycoprotein</keyword>
<dbReference type="PANTHER" id="PTHR19331">
    <property type="entry name" value="SCAVENGER RECEPTOR DOMAIN-CONTAINING"/>
    <property type="match status" value="1"/>
</dbReference>
<evidence type="ECO:0000256" key="6">
    <source>
        <dbReference type="ARBA" id="ARBA00023136"/>
    </source>
</evidence>
<dbReference type="InterPro" id="IPR036772">
    <property type="entry name" value="SRCR-like_dom_sf"/>
</dbReference>
<evidence type="ECO:0000256" key="7">
    <source>
        <dbReference type="ARBA" id="ARBA00023157"/>
    </source>
</evidence>
<dbReference type="PRINTS" id="PR00258">
    <property type="entry name" value="SPERACTRCPTR"/>
</dbReference>
<name>A0A1X7VF72_AMPQE</name>
<feature type="domain" description="SRCR" evidence="13">
    <location>
        <begin position="154"/>
        <end position="259"/>
    </location>
</feature>
<keyword evidence="6 11" id="KW-0472">Membrane</keyword>
<evidence type="ECO:0000256" key="3">
    <source>
        <dbReference type="ARBA" id="ARBA00022729"/>
    </source>
</evidence>
<evidence type="ECO:0000256" key="8">
    <source>
        <dbReference type="ARBA" id="ARBA00023180"/>
    </source>
</evidence>
<feature type="signal peptide" evidence="12">
    <location>
        <begin position="1"/>
        <end position="19"/>
    </location>
</feature>
<feature type="compositionally biased region" description="Pro residues" evidence="10">
    <location>
        <begin position="910"/>
        <end position="924"/>
    </location>
</feature>
<dbReference type="Gene3D" id="3.10.250.10">
    <property type="entry name" value="SRCR-like domain"/>
    <property type="match status" value="6"/>
</dbReference>
<feature type="compositionally biased region" description="Pro residues" evidence="10">
    <location>
        <begin position="1006"/>
        <end position="1033"/>
    </location>
</feature>
<evidence type="ECO:0000256" key="2">
    <source>
        <dbReference type="ARBA" id="ARBA00022692"/>
    </source>
</evidence>
<dbReference type="AlphaFoldDB" id="A0A1X7VF72"/>
<feature type="region of interest" description="Disordered" evidence="10">
    <location>
        <begin position="823"/>
        <end position="842"/>
    </location>
</feature>
<feature type="domain" description="SRCR" evidence="13">
    <location>
        <begin position="323"/>
        <end position="440"/>
    </location>
</feature>
<dbReference type="OrthoDB" id="536948at2759"/>
<dbReference type="FunFam" id="3.10.250.10:FF:000016">
    <property type="entry name" value="Scavenger receptor cysteine-rich protein type 12"/>
    <property type="match status" value="1"/>
</dbReference>
<dbReference type="SUPFAM" id="SSF56487">
    <property type="entry name" value="SRCR-like"/>
    <property type="match status" value="6"/>
</dbReference>
<feature type="transmembrane region" description="Helical" evidence="11">
    <location>
        <begin position="844"/>
        <end position="867"/>
    </location>
</feature>
<keyword evidence="3 12" id="KW-0732">Signal</keyword>
<feature type="domain" description="SRCR" evidence="13">
    <location>
        <begin position="587"/>
        <end position="704"/>
    </location>
</feature>
<dbReference type="GO" id="GO:0016020">
    <property type="term" value="C:membrane"/>
    <property type="evidence" value="ECO:0007669"/>
    <property type="project" value="UniProtKB-SubCell"/>
</dbReference>
<feature type="transmembrane region" description="Helical" evidence="11">
    <location>
        <begin position="283"/>
        <end position="313"/>
    </location>
</feature>
<protein>
    <recommendedName>
        <fullName evidence="13">SRCR domain-containing protein</fullName>
    </recommendedName>
</protein>
<dbReference type="PROSITE" id="PS00420">
    <property type="entry name" value="SRCR_1"/>
    <property type="match status" value="3"/>
</dbReference>
<feature type="domain" description="SRCR" evidence="13">
    <location>
        <begin position="453"/>
        <end position="554"/>
    </location>
</feature>
<evidence type="ECO:0000256" key="10">
    <source>
        <dbReference type="SAM" id="MobiDB-lite"/>
    </source>
</evidence>
<dbReference type="SMART" id="SM00202">
    <property type="entry name" value="SR"/>
    <property type="match status" value="6"/>
</dbReference>
<dbReference type="Pfam" id="PF00530">
    <property type="entry name" value="SRCR"/>
    <property type="match status" value="6"/>
</dbReference>
<comment type="caution">
    <text evidence="9">Lacks conserved residue(s) required for the propagation of feature annotation.</text>
</comment>
<organism evidence="14">
    <name type="scientific">Amphimedon queenslandica</name>
    <name type="common">Sponge</name>
    <dbReference type="NCBI Taxonomy" id="400682"/>
    <lineage>
        <taxon>Eukaryota</taxon>
        <taxon>Metazoa</taxon>
        <taxon>Porifera</taxon>
        <taxon>Demospongiae</taxon>
        <taxon>Heteroscleromorpha</taxon>
        <taxon>Haplosclerida</taxon>
        <taxon>Niphatidae</taxon>
        <taxon>Amphimedon</taxon>
    </lineage>
</organism>
<sequence>MKLLNTFALIAALLCAVQGQYRGTVQLVRSGPFSSSYSAGIVQIYYFSSSSSTLRWGNICFDSSFGSTEASVICNQLGYNGASGYGRTGNTSSYGTDRTATILAGINCAESSYLTLEQCNVTTNISSSCTSDSEDVYVSCYTTRIWNNPYAGQIRLQGGNYSSYGRLEVYCNGQWGTVCDDDFYDIDAQVACQQLGYSDYSTYAPERLLVGPSSQPIWFERVYCVSLDVINCLASCHVCPSSTSSSSCEHSEDVVLGCQFSNAYTASSNTVSSCQNANDRVNIGAIIGGVIAGIFVCCVLIITVPICISCCLGVGISADRGTVRLFRSGSFSSSFTAGIVQIYYGSVGTNGWGNICDDDSFAINEANVICNQLGYNGVSTYGRAGDTSLLLNYGTDTTSTTVDDVDCASSSYLTLEQCTLSIIIKSSCISNSEDAYVSCYTTRIWNNPYPGQIRLQGGTYSSYGRLEVYCNGQWGTVCDDSFGSADARAACRQLGYSDYSTYTGNLAGSSSQPIWLDNVICSSSSYSCLATCESCPATQYHNCGHSQDVALGCEFDSTYTTSSNSLSTCQYADPSSSGFGVPLSGALILARNGVYSSSFTSGRVVVYGIGSSTSSSLFWGNVCRRTSFSLNAAHVICHQLTFSGASTWSYSGIDSNLFGVDTNRTLLDDVSCSNSRYLTLFQCTVSTFISSLCTDADDISVTCYTTRIWSSPYTGQLRLTGGNYTNEGLIEVYCNGAWGTVCDNTFSATAARIVCRQLGYNSYYRYNTLPIVGDTPQSIWYNSLSCSSTYSCLSSCQSCPSSSSTTCVHAEDVTIVCYSSSTSSSTTVTTSTCQTTSSSDSDGLSGGAIAGIVIGVIVFIGLVMFFSGSAQKKKKERQRAALAAAAAQATVELTNAQVVPTPNPLTHQPAPEPPPTTNQEPPPSYAGAAAVTQEVKEYNDEKSPYPPPGPNPEPSAPSFAPPPPFAPYPPTNTGYPPDPAYPPTGGYYPPNPYPTPYPTVSGYPPATYPAAPPPDTRPDPPPYNEAPYPPAPY</sequence>
<keyword evidence="2 11" id="KW-0812">Transmembrane</keyword>
<dbReference type="PRINTS" id="PR01217">
    <property type="entry name" value="PRICHEXTENSN"/>
</dbReference>
<feature type="chain" id="PRO_5012372234" description="SRCR domain-containing protein" evidence="12">
    <location>
        <begin position="20"/>
        <end position="1033"/>
    </location>
</feature>
<feature type="compositionally biased region" description="Pro residues" evidence="10">
    <location>
        <begin position="944"/>
        <end position="982"/>
    </location>
</feature>
<evidence type="ECO:0000313" key="14">
    <source>
        <dbReference type="EnsemblMetazoa" id="Aqu2.1.38648_001"/>
    </source>
</evidence>
<accession>A0A1X7VF72</accession>
<feature type="region of interest" description="Disordered" evidence="10">
    <location>
        <begin position="937"/>
        <end position="1033"/>
    </location>
</feature>
<dbReference type="PROSITE" id="PS50287">
    <property type="entry name" value="SRCR_2"/>
    <property type="match status" value="6"/>
</dbReference>
<evidence type="ECO:0000256" key="1">
    <source>
        <dbReference type="ARBA" id="ARBA00004167"/>
    </source>
</evidence>
<evidence type="ECO:0000256" key="11">
    <source>
        <dbReference type="SAM" id="Phobius"/>
    </source>
</evidence>
<feature type="disulfide bond" evidence="9">
    <location>
        <begin position="786"/>
        <end position="796"/>
    </location>
</feature>
<evidence type="ECO:0000256" key="9">
    <source>
        <dbReference type="PROSITE-ProRule" id="PRU00196"/>
    </source>
</evidence>
<evidence type="ECO:0000256" key="5">
    <source>
        <dbReference type="ARBA" id="ARBA00022989"/>
    </source>
</evidence>
<keyword evidence="4" id="KW-0677">Repeat</keyword>
<evidence type="ECO:0000259" key="13">
    <source>
        <dbReference type="PROSITE" id="PS50287"/>
    </source>
</evidence>
<dbReference type="FunFam" id="3.10.250.10:FF:000001">
    <property type="entry name" value="Lysyl oxidase 4 isoform X1"/>
    <property type="match status" value="2"/>
</dbReference>
<evidence type="ECO:0000256" key="4">
    <source>
        <dbReference type="ARBA" id="ARBA00022737"/>
    </source>
</evidence>
<dbReference type="InParanoid" id="A0A1X7VF72"/>
<feature type="domain" description="SRCR" evidence="13">
    <location>
        <begin position="717"/>
        <end position="818"/>
    </location>
</feature>
<dbReference type="InterPro" id="IPR001190">
    <property type="entry name" value="SRCR"/>
</dbReference>